<feature type="transmembrane region" description="Helical" evidence="1">
    <location>
        <begin position="28"/>
        <end position="46"/>
    </location>
</feature>
<comment type="caution">
    <text evidence="2">The sequence shown here is derived from an EMBL/GenBank/DDBJ whole genome shotgun (WGS) entry which is preliminary data.</text>
</comment>
<reference evidence="2 3" key="1">
    <citation type="submission" date="2019-12" db="EMBL/GenBank/DDBJ databases">
        <title>Strain KN286 was isolated from seawater, which was collected from Caroline Seamount in the tropical western Pacific.</title>
        <authorList>
            <person name="Wang Q."/>
        </authorList>
    </citation>
    <scope>NUCLEOTIDE SEQUENCE [LARGE SCALE GENOMIC DNA]</scope>
    <source>
        <strain evidence="2 3">KN286</strain>
    </source>
</reference>
<evidence type="ECO:0000313" key="3">
    <source>
        <dbReference type="Proteomes" id="UP000436016"/>
    </source>
</evidence>
<evidence type="ECO:0000256" key="1">
    <source>
        <dbReference type="SAM" id="Phobius"/>
    </source>
</evidence>
<evidence type="ECO:0000313" key="2">
    <source>
        <dbReference type="EMBL" id="MXU63971.1"/>
    </source>
</evidence>
<name>A0A6B0TYI7_9RHOB</name>
<sequence length="80" mass="8622">MFFSFFGSMVIAGIVGYLSERWDLTRNGILPSIIICLGGVFLVYMIRIMFHLSFGSPGLDAIIGAAGALILVPTAGRGRR</sequence>
<dbReference type="Proteomes" id="UP000436016">
    <property type="component" value="Unassembled WGS sequence"/>
</dbReference>
<feature type="transmembrane region" description="Helical" evidence="1">
    <location>
        <begin position="58"/>
        <end position="76"/>
    </location>
</feature>
<protein>
    <submittedName>
        <fullName evidence="2">Uncharacterized protein</fullName>
    </submittedName>
</protein>
<keyword evidence="3" id="KW-1185">Reference proteome</keyword>
<keyword evidence="1" id="KW-0812">Transmembrane</keyword>
<gene>
    <name evidence="2" type="ORF">GSH16_00830</name>
</gene>
<accession>A0A6B0TYI7</accession>
<organism evidence="2 3">
    <name type="scientific">Oceanomicrobium pacificus</name>
    <dbReference type="NCBI Taxonomy" id="2692916"/>
    <lineage>
        <taxon>Bacteria</taxon>
        <taxon>Pseudomonadati</taxon>
        <taxon>Pseudomonadota</taxon>
        <taxon>Alphaproteobacteria</taxon>
        <taxon>Rhodobacterales</taxon>
        <taxon>Paracoccaceae</taxon>
        <taxon>Oceanomicrobium</taxon>
    </lineage>
</organism>
<dbReference type="EMBL" id="WUWG01000001">
    <property type="protein sequence ID" value="MXU63971.1"/>
    <property type="molecule type" value="Genomic_DNA"/>
</dbReference>
<proteinExistence type="predicted"/>
<keyword evidence="1" id="KW-0472">Membrane</keyword>
<keyword evidence="1" id="KW-1133">Transmembrane helix</keyword>
<dbReference type="RefSeq" id="WP_160850969.1">
    <property type="nucleotide sequence ID" value="NZ_WUWG01000001.1"/>
</dbReference>
<dbReference type="AlphaFoldDB" id="A0A6B0TYI7"/>